<proteinExistence type="evidence at transcript level"/>
<dbReference type="EMBL" id="KY031283">
    <property type="protein sequence ID" value="ATU83034.1"/>
    <property type="molecule type" value="mRNA"/>
</dbReference>
<protein>
    <submittedName>
        <fullName evidence="3">Uncharacterized protein</fullName>
    </submittedName>
</protein>
<evidence type="ECO:0000313" key="3">
    <source>
        <dbReference type="EMBL" id="ATU83034.1"/>
    </source>
</evidence>
<dbReference type="AlphaFoldDB" id="A0A2K8JMX1"/>
<feature type="region of interest" description="Disordered" evidence="1">
    <location>
        <begin position="63"/>
        <end position="108"/>
    </location>
</feature>
<organism evidence="3">
    <name type="scientific">Pristhesancus plagipennis</name>
    <name type="common">Common assassin bug</name>
    <dbReference type="NCBI Taxonomy" id="1955184"/>
    <lineage>
        <taxon>Eukaryota</taxon>
        <taxon>Metazoa</taxon>
        <taxon>Ecdysozoa</taxon>
        <taxon>Arthropoda</taxon>
        <taxon>Hexapoda</taxon>
        <taxon>Insecta</taxon>
        <taxon>Pterygota</taxon>
        <taxon>Neoptera</taxon>
        <taxon>Paraneoptera</taxon>
        <taxon>Hemiptera</taxon>
        <taxon>Heteroptera</taxon>
        <taxon>Panheteroptera</taxon>
        <taxon>Cimicomorpha</taxon>
        <taxon>Reduviidae</taxon>
        <taxon>Harpactorinae</taxon>
        <taxon>Harpactorini</taxon>
        <taxon>Pristhesancus</taxon>
    </lineage>
</organism>
<reference evidence="3" key="1">
    <citation type="submission" date="2016-10" db="EMBL/GenBank/DDBJ databases">
        <title>The assassin bug Pristhesancus plagipennis produces two different types of venom.</title>
        <authorList>
            <person name="Walker A.A."/>
            <person name="Herzig V."/>
            <person name="Jin J."/>
            <person name="Fry B.G."/>
            <person name="King G.F."/>
        </authorList>
    </citation>
    <scope>NUCLEOTIDE SEQUENCE</scope>
    <source>
        <tissue evidence="3">Venom/labial glands</tissue>
    </source>
</reference>
<feature type="signal peptide" evidence="2">
    <location>
        <begin position="1"/>
        <end position="22"/>
    </location>
</feature>
<keyword evidence="2" id="KW-0732">Signal</keyword>
<evidence type="ECO:0000256" key="1">
    <source>
        <dbReference type="SAM" id="MobiDB-lite"/>
    </source>
</evidence>
<name>A0A2K8JMX1_PRIPG</name>
<sequence>MNNFSLFCFTFILCCLYMSAETKKAEDNARLTKRWIRDGDIDRERHYAGDDWRRHREEGLRRREEGIRRGEEEAKRGREEGERRREEGQRRREEGERHRTRDGERRLY</sequence>
<evidence type="ECO:0000256" key="2">
    <source>
        <dbReference type="SAM" id="SignalP"/>
    </source>
</evidence>
<accession>A0A2K8JMX1</accession>
<feature type="chain" id="PRO_5014953245" evidence="2">
    <location>
        <begin position="23"/>
        <end position="108"/>
    </location>
</feature>